<sequence>MNKLLNFLATVLVSSNVSLTVISCNKEDTTHTNERAKFEHFYGLGDSLSDAGGFQNIAQTIIDKQNPGNTTYKEEFGGSFKSPYFENKYPSFTNGIPAVEWVNKYLGFDDPMKPGGELLNQEGDKGRNYAVGGAKASDDISFTFSKAGVKDVPMKVDIISQSKALIRDHTLSDKDLVFLEIGGNDFLEGISQALALFSQGMDKAMKAFKNVADKAATNLNTALTNILETGANVVYMNSPDMRYIPNFLGAQLGEDGEVTDLSKQAAGLKDIVHTGLDDYLYNATLNVYKKLDEKYANHIAFYDLYSTFSTLKTDYAALYKTKFNKEVNLNNNYGWDTANGEDPNVAVQSNFPVKGHENNSIDDFFFIDEVHPTRYVHQYAGKMIYNLIQDTWFDGKDKKDLTIDDIK</sequence>
<reference evidence="2 3" key="1">
    <citation type="submission" date="2016-08" db="EMBL/GenBank/DDBJ databases">
        <title>Complete genome sequence of Spiroplasma helicoides TABS-2 (DSM 22551).</title>
        <authorList>
            <person name="Shen W.-Y."/>
            <person name="Lo W.-S."/>
            <person name="Lai Y.-C."/>
            <person name="Kuo C.-H."/>
        </authorList>
    </citation>
    <scope>NUCLEOTIDE SEQUENCE [LARGE SCALE GENOMIC DNA]</scope>
    <source>
        <strain evidence="2 3">TABS-2</strain>
    </source>
</reference>
<keyword evidence="1" id="KW-0378">Hydrolase</keyword>
<evidence type="ECO:0000313" key="2">
    <source>
        <dbReference type="EMBL" id="AOG60829.1"/>
    </source>
</evidence>
<evidence type="ECO:0000256" key="1">
    <source>
        <dbReference type="ARBA" id="ARBA00022801"/>
    </source>
</evidence>
<evidence type="ECO:0000313" key="3">
    <source>
        <dbReference type="Proteomes" id="UP000094378"/>
    </source>
</evidence>
<dbReference type="InterPro" id="IPR036514">
    <property type="entry name" value="SGNH_hydro_sf"/>
</dbReference>
<dbReference type="STRING" id="216938.SHELI_v1c08800"/>
<dbReference type="RefSeq" id="WP_069117072.1">
    <property type="nucleotide sequence ID" value="NZ_CP017015.1"/>
</dbReference>
<dbReference type="SUPFAM" id="SSF52266">
    <property type="entry name" value="SGNH hydrolase"/>
    <property type="match status" value="1"/>
</dbReference>
<dbReference type="PANTHER" id="PTHR45648:SF22">
    <property type="entry name" value="GDSL LIPASE_ACYLHYDROLASE FAMILY PROTEIN (AFU_ORTHOLOGUE AFUA_4G14700)"/>
    <property type="match status" value="1"/>
</dbReference>
<dbReference type="EMBL" id="CP017015">
    <property type="protein sequence ID" value="AOG60829.1"/>
    <property type="molecule type" value="Genomic_DNA"/>
</dbReference>
<dbReference type="AlphaFoldDB" id="A0A1B3SLM0"/>
<dbReference type="PANTHER" id="PTHR45648">
    <property type="entry name" value="GDSL LIPASE/ACYLHYDROLASE FAMILY PROTEIN (AFU_ORTHOLOGUE AFUA_4G14700)"/>
    <property type="match status" value="1"/>
</dbReference>
<accession>A0A1B3SLM0</accession>
<dbReference type="InterPro" id="IPR051058">
    <property type="entry name" value="GDSL_Est/Lipase"/>
</dbReference>
<proteinExistence type="predicted"/>
<dbReference type="InterPro" id="IPR001087">
    <property type="entry name" value="GDSL"/>
</dbReference>
<name>A0A1B3SLM0_9MOLU</name>
<dbReference type="Proteomes" id="UP000094378">
    <property type="component" value="Chromosome"/>
</dbReference>
<protein>
    <recommendedName>
        <fullName evidence="4">Lipolytic enzyme, GDSL family</fullName>
    </recommendedName>
</protein>
<dbReference type="KEGG" id="shj:SHELI_v1c08800"/>
<gene>
    <name evidence="2" type="ORF">SHELI_v1c08800</name>
</gene>
<organism evidence="2 3">
    <name type="scientific">Spiroplasma helicoides</name>
    <dbReference type="NCBI Taxonomy" id="216938"/>
    <lineage>
        <taxon>Bacteria</taxon>
        <taxon>Bacillati</taxon>
        <taxon>Mycoplasmatota</taxon>
        <taxon>Mollicutes</taxon>
        <taxon>Entomoplasmatales</taxon>
        <taxon>Spiroplasmataceae</taxon>
        <taxon>Spiroplasma</taxon>
    </lineage>
</organism>
<keyword evidence="3" id="KW-1185">Reference proteome</keyword>
<dbReference type="Pfam" id="PF00657">
    <property type="entry name" value="Lipase_GDSL"/>
    <property type="match status" value="1"/>
</dbReference>
<dbReference type="GO" id="GO:0016788">
    <property type="term" value="F:hydrolase activity, acting on ester bonds"/>
    <property type="evidence" value="ECO:0007669"/>
    <property type="project" value="InterPro"/>
</dbReference>
<evidence type="ECO:0008006" key="4">
    <source>
        <dbReference type="Google" id="ProtNLM"/>
    </source>
</evidence>
<dbReference type="Gene3D" id="3.40.50.1110">
    <property type="entry name" value="SGNH hydrolase"/>
    <property type="match status" value="1"/>
</dbReference>
<dbReference type="OrthoDB" id="390278at2"/>
<dbReference type="PROSITE" id="PS51257">
    <property type="entry name" value="PROKAR_LIPOPROTEIN"/>
    <property type="match status" value="1"/>
</dbReference>